<feature type="region of interest" description="Disordered" evidence="2">
    <location>
        <begin position="819"/>
        <end position="884"/>
    </location>
</feature>
<feature type="region of interest" description="Disordered" evidence="2">
    <location>
        <begin position="921"/>
        <end position="967"/>
    </location>
</feature>
<feature type="region of interest" description="Disordered" evidence="2">
    <location>
        <begin position="547"/>
        <end position="581"/>
    </location>
</feature>
<feature type="compositionally biased region" description="Basic and acidic residues" evidence="2">
    <location>
        <begin position="785"/>
        <end position="798"/>
    </location>
</feature>
<protein>
    <submittedName>
        <fullName evidence="3">Oral-facial-digital syndrome 1 protein-like protein</fullName>
    </submittedName>
</protein>
<keyword evidence="1" id="KW-0175">Coiled coil</keyword>
<feature type="coiled-coil region" evidence="1">
    <location>
        <begin position="309"/>
        <end position="391"/>
    </location>
</feature>
<feature type="compositionally biased region" description="Polar residues" evidence="2">
    <location>
        <begin position="836"/>
        <end position="846"/>
    </location>
</feature>
<keyword evidence="4" id="KW-1185">Reference proteome</keyword>
<gene>
    <name evidence="3" type="ORF">KUF71_020990</name>
</gene>
<feature type="compositionally biased region" description="Basic and acidic residues" evidence="2">
    <location>
        <begin position="819"/>
        <end position="829"/>
    </location>
</feature>
<feature type="region of interest" description="Disordered" evidence="2">
    <location>
        <begin position="505"/>
        <end position="531"/>
    </location>
</feature>
<dbReference type="AlphaFoldDB" id="A0AAE1LRL1"/>
<dbReference type="EMBL" id="JAHWGI010001407">
    <property type="protein sequence ID" value="KAK3930006.1"/>
    <property type="molecule type" value="Genomic_DNA"/>
</dbReference>
<name>A0AAE1LRL1_9NEOP</name>
<feature type="compositionally biased region" description="Polar residues" evidence="2">
    <location>
        <begin position="564"/>
        <end position="575"/>
    </location>
</feature>
<organism evidence="3 4">
    <name type="scientific">Frankliniella fusca</name>
    <dbReference type="NCBI Taxonomy" id="407009"/>
    <lineage>
        <taxon>Eukaryota</taxon>
        <taxon>Metazoa</taxon>
        <taxon>Ecdysozoa</taxon>
        <taxon>Arthropoda</taxon>
        <taxon>Hexapoda</taxon>
        <taxon>Insecta</taxon>
        <taxon>Pterygota</taxon>
        <taxon>Neoptera</taxon>
        <taxon>Paraneoptera</taxon>
        <taxon>Thysanoptera</taxon>
        <taxon>Terebrantia</taxon>
        <taxon>Thripoidea</taxon>
        <taxon>Thripidae</taxon>
        <taxon>Frankliniella</taxon>
    </lineage>
</organism>
<proteinExistence type="predicted"/>
<evidence type="ECO:0000256" key="1">
    <source>
        <dbReference type="SAM" id="Coils"/>
    </source>
</evidence>
<dbReference type="PROSITE" id="PS50896">
    <property type="entry name" value="LISH"/>
    <property type="match status" value="1"/>
</dbReference>
<evidence type="ECO:0000313" key="3">
    <source>
        <dbReference type="EMBL" id="KAK3930006.1"/>
    </source>
</evidence>
<feature type="compositionally biased region" description="Basic and acidic residues" evidence="2">
    <location>
        <begin position="922"/>
        <end position="931"/>
    </location>
</feature>
<feature type="region of interest" description="Disordered" evidence="2">
    <location>
        <begin position="771"/>
        <end position="798"/>
    </location>
</feature>
<sequence>MSAAENTHGDISSREFQQQLFDWFEKRGLLSELRTFMRHRMISALYSSETPCPGLRFTSDKSSSVSPSLQAILLLIVEFLVKQEYHYTMSIFVAEAPLIASFPKFSGYVSYLPEYEARKSGSEFPRYSEKDVQDIMEVFGITVGSEGMDHILRLYSNNNAREPLLVCALTALSAMVENSKQGGDKSPRKNGYQKKEDICNPTYWIEEIRLILLRAKLTSHQLQQVEDLLRKLQAETANRVRKTESEKHNKLMHIREQELLAQALVQEEKIRTQHLATEEDLRTKQKHLEQVTLQLRQQHDLVLERLGRVQRHADEIKQQENALMEKEKSLEKKQEKLEEEHRTLAGLRIELQEAAQYLRQEHSDSKTIFELNCLQKRCSQLECELKETKERLHASDFRRSDIGIQTSINFEELSNQEKCLTDQHDAKNKEHSSSESLLCSMNEKEGNNQVALLKRVLSRLQQENSELKAIATQQRKRIDELTTKAADLANHIAQKTETVSSLPLEQPLNTSNQHQEPTIETPIHTSGHHTSSTPWYPLHSFTYAAPTQGKDYRRKHSKRYDVNRSVTTTSLSSDESPTEEVLREARKRLQKLEEESEAVDRSYRDFRARQADVTSTTPLPLPFSQPRTVNNVMHPTHARMDKLASSSSHHTASSFLQTRSFSSPLASIRGLQSGSIKLSSSSNFSSRFPARAKMLFGFPDRAKQSFLSSQNISSAQELLSQNASTMKLNANTLNVINPQVLAKLSSVNSSLPQAPIETKNDTQVIESELQKNVEKTESNNSDVKCAADDLERPSVPEEKEISGGVFKFVELNVISEKSKESTLESKHLENAPVQDRSVQSPKSNAGESPGNKPETLHLLNKQNSKSSQQPIAVESTERLPAKSNIMDTTLNEISTYSSSPASAIVDNEGNVIHNRDMGTIQRTKENTENREQASQLLNTSLSSIENDNLQISGGSVDKKGEDDDDFW</sequence>
<dbReference type="Proteomes" id="UP001219518">
    <property type="component" value="Unassembled WGS sequence"/>
</dbReference>
<evidence type="ECO:0000256" key="2">
    <source>
        <dbReference type="SAM" id="MobiDB-lite"/>
    </source>
</evidence>
<feature type="compositionally biased region" description="Polar residues" evidence="2">
    <location>
        <begin position="932"/>
        <end position="953"/>
    </location>
</feature>
<evidence type="ECO:0000313" key="4">
    <source>
        <dbReference type="Proteomes" id="UP001219518"/>
    </source>
</evidence>
<comment type="caution">
    <text evidence="3">The sequence shown here is derived from an EMBL/GenBank/DDBJ whole genome shotgun (WGS) entry which is preliminary data.</text>
</comment>
<feature type="compositionally biased region" description="Polar residues" evidence="2">
    <location>
        <begin position="860"/>
        <end position="870"/>
    </location>
</feature>
<reference evidence="3" key="1">
    <citation type="submission" date="2021-07" db="EMBL/GenBank/DDBJ databases">
        <authorList>
            <person name="Catto M.A."/>
            <person name="Jacobson A."/>
            <person name="Kennedy G."/>
            <person name="Labadie P."/>
            <person name="Hunt B.G."/>
            <person name="Srinivasan R."/>
        </authorList>
    </citation>
    <scope>NUCLEOTIDE SEQUENCE</scope>
    <source>
        <strain evidence="3">PL_HMW_Pooled</strain>
        <tissue evidence="3">Head</tissue>
    </source>
</reference>
<feature type="compositionally biased region" description="Polar residues" evidence="2">
    <location>
        <begin position="505"/>
        <end position="518"/>
    </location>
</feature>
<dbReference type="InterPro" id="IPR006594">
    <property type="entry name" value="LisH"/>
</dbReference>
<feature type="coiled-coil region" evidence="1">
    <location>
        <begin position="443"/>
        <end position="498"/>
    </location>
</feature>
<accession>A0AAE1LRL1</accession>
<reference evidence="3" key="2">
    <citation type="journal article" date="2023" name="BMC Genomics">
        <title>Pest status, molecular evolution, and epigenetic factors derived from the genome assembly of Frankliniella fusca, a thysanopteran phytovirus vector.</title>
        <authorList>
            <person name="Catto M.A."/>
            <person name="Labadie P.E."/>
            <person name="Jacobson A.L."/>
            <person name="Kennedy G.G."/>
            <person name="Srinivasan R."/>
            <person name="Hunt B.G."/>
        </authorList>
    </citation>
    <scope>NUCLEOTIDE SEQUENCE</scope>
    <source>
        <strain evidence="3">PL_HMW_Pooled</strain>
    </source>
</reference>